<evidence type="ECO:0000256" key="8">
    <source>
        <dbReference type="ARBA" id="ARBA00022553"/>
    </source>
</evidence>
<dbReference type="InterPro" id="IPR011712">
    <property type="entry name" value="Sig_transdc_His_kin_sub3_dim/P"/>
</dbReference>
<evidence type="ECO:0000256" key="16">
    <source>
        <dbReference type="ARBA" id="ARBA00023014"/>
    </source>
</evidence>
<evidence type="ECO:0000256" key="3">
    <source>
        <dbReference type="ARBA" id="ARBA00004496"/>
    </source>
</evidence>
<evidence type="ECO:0000256" key="13">
    <source>
        <dbReference type="ARBA" id="ARBA00022840"/>
    </source>
</evidence>
<dbReference type="GO" id="GO:0046872">
    <property type="term" value="F:metal ion binding"/>
    <property type="evidence" value="ECO:0007669"/>
    <property type="project" value="UniProtKB-KW"/>
</dbReference>
<dbReference type="Proteomes" id="UP000050280">
    <property type="component" value="Unassembled WGS sequence"/>
</dbReference>
<dbReference type="PROSITE" id="PS50109">
    <property type="entry name" value="HIS_KIN"/>
    <property type="match status" value="1"/>
</dbReference>
<keyword evidence="9" id="KW-0808">Transferase</keyword>
<dbReference type="PRINTS" id="PR00344">
    <property type="entry name" value="BCTRLSENSOR"/>
</dbReference>
<keyword evidence="11" id="KW-0547">Nucleotide-binding</keyword>
<dbReference type="GO" id="GO:0005524">
    <property type="term" value="F:ATP binding"/>
    <property type="evidence" value="ECO:0007669"/>
    <property type="project" value="UniProtKB-KW"/>
</dbReference>
<keyword evidence="23" id="KW-1185">Reference proteome</keyword>
<keyword evidence="13" id="KW-0067">ATP-binding</keyword>
<evidence type="ECO:0000256" key="10">
    <source>
        <dbReference type="ARBA" id="ARBA00022723"/>
    </source>
</evidence>
<dbReference type="EC" id="2.7.13.3" evidence="4"/>
<comment type="catalytic activity">
    <reaction evidence="1">
        <text>ATP + protein L-histidine = ADP + protein N-phospho-L-histidine.</text>
        <dbReference type="EC" id="2.7.13.3"/>
    </reaction>
</comment>
<dbReference type="STRING" id="1300341.I595_1532"/>
<dbReference type="RefSeq" id="WP_054558723.1">
    <property type="nucleotide sequence ID" value="NZ_LDJX01000003.1"/>
</dbReference>
<gene>
    <name evidence="22" type="ORF">I595_1532</name>
</gene>
<evidence type="ECO:0000259" key="21">
    <source>
        <dbReference type="PROSITE" id="PS50109"/>
    </source>
</evidence>
<evidence type="ECO:0000313" key="23">
    <source>
        <dbReference type="Proteomes" id="UP000050280"/>
    </source>
</evidence>
<dbReference type="Gene3D" id="3.30.565.10">
    <property type="entry name" value="Histidine kinase-like ATPase, C-terminal domain"/>
    <property type="match status" value="1"/>
</dbReference>
<evidence type="ECO:0000256" key="20">
    <source>
        <dbReference type="SAM" id="Phobius"/>
    </source>
</evidence>
<dbReference type="Pfam" id="PF07730">
    <property type="entry name" value="HisKA_3"/>
    <property type="match status" value="1"/>
</dbReference>
<dbReference type="SUPFAM" id="SSF55874">
    <property type="entry name" value="ATPase domain of HSP90 chaperone/DNA topoisomerase II/histidine kinase"/>
    <property type="match status" value="1"/>
</dbReference>
<evidence type="ECO:0000256" key="12">
    <source>
        <dbReference type="ARBA" id="ARBA00022777"/>
    </source>
</evidence>
<keyword evidence="12 22" id="KW-0418">Kinase</keyword>
<evidence type="ECO:0000256" key="19">
    <source>
        <dbReference type="SAM" id="Coils"/>
    </source>
</evidence>
<sequence>MKTTAFIFFILVSVSFYGQEREAVDFLRRYELDAAQSMILQIETDFQAPLLWQLNMLYKFDFSSGVSPPQSNLTSTSVYSNFYQLVNEGDFLFYSMEGENLKALEKYQEALQYAEKNDNVQLACEALKKILTLHRIYYLYDNQTYTQYLEKYGSLAYDDFEMANYHYYNLILNFKNYYTDQWKLASQEWLDTYFKTHKEPYLMARVYNVYASYYEELEQYDKTNVYIEKAATAYDKVPYKFKRTRVNQLLAFGARIAASQNKTDAMARYLADFDTTLANKTDLQFKSLYHYYSSVLDTFQGDYKSAYHNYYKYEVSQDSSRRYRYDNLLNDLEVKYQTAEKEKQLLVEKQRATANRNALIAALLLLLVGGVVSVLLQKNTAKKRQLAEQEALLKQERVDNLLKQQELLSIDAMISGQEKERQRVANELHDDLGSLMATIKLHFDNSKISKKDPALKNAQKLLEEAYQKIRGMAHTKNSGVMSDQGLLPAIKKMAQVITETNALEVTVENFGMGDRLENSLELNLFRMVQELLANAIKHAQASKVVIQLTQHKDSLNIIIEDNGKGFDRSKVVTNDTGMGLTTIEKRIEHLEGSFTVDSILGKGTSILIDIPV</sequence>
<comment type="cofactor">
    <cofactor evidence="2">
        <name>[4Fe-4S] cluster</name>
        <dbReference type="ChEBI" id="CHEBI:49883"/>
    </cofactor>
</comment>
<dbReference type="PATRIC" id="fig|1300341.3.peg.1723"/>
<evidence type="ECO:0000256" key="17">
    <source>
        <dbReference type="ARBA" id="ARBA00024827"/>
    </source>
</evidence>
<dbReference type="Gene3D" id="1.20.5.1930">
    <property type="match status" value="1"/>
</dbReference>
<organism evidence="22 23">
    <name type="scientific">Croceitalea dokdonensis DOKDO 023</name>
    <dbReference type="NCBI Taxonomy" id="1300341"/>
    <lineage>
        <taxon>Bacteria</taxon>
        <taxon>Pseudomonadati</taxon>
        <taxon>Bacteroidota</taxon>
        <taxon>Flavobacteriia</taxon>
        <taxon>Flavobacteriales</taxon>
        <taxon>Flavobacteriaceae</taxon>
        <taxon>Croceitalea</taxon>
    </lineage>
</organism>
<name>A0A0N8H3Y7_9FLAO</name>
<evidence type="ECO:0000256" key="14">
    <source>
        <dbReference type="ARBA" id="ARBA00023004"/>
    </source>
</evidence>
<keyword evidence="19" id="KW-0175">Coiled coil</keyword>
<keyword evidence="15" id="KW-0902">Two-component regulatory system</keyword>
<keyword evidence="7" id="KW-0963">Cytoplasm</keyword>
<evidence type="ECO:0000313" key="22">
    <source>
        <dbReference type="EMBL" id="KPM31884.1"/>
    </source>
</evidence>
<dbReference type="GO" id="GO:0051539">
    <property type="term" value="F:4 iron, 4 sulfur cluster binding"/>
    <property type="evidence" value="ECO:0007669"/>
    <property type="project" value="UniProtKB-KW"/>
</dbReference>
<keyword evidence="16" id="KW-0411">Iron-sulfur</keyword>
<keyword evidence="20" id="KW-1133">Transmembrane helix</keyword>
<proteinExistence type="predicted"/>
<evidence type="ECO:0000256" key="7">
    <source>
        <dbReference type="ARBA" id="ARBA00022490"/>
    </source>
</evidence>
<comment type="caution">
    <text evidence="22">The sequence shown here is derived from an EMBL/GenBank/DDBJ whole genome shotgun (WGS) entry which is preliminary data.</text>
</comment>
<keyword evidence="8" id="KW-0597">Phosphoprotein</keyword>
<evidence type="ECO:0000256" key="6">
    <source>
        <dbReference type="ARBA" id="ARBA00022485"/>
    </source>
</evidence>
<comment type="subcellular location">
    <subcellularLocation>
        <location evidence="3">Cytoplasm</location>
    </subcellularLocation>
</comment>
<dbReference type="InterPro" id="IPR003594">
    <property type="entry name" value="HATPase_dom"/>
</dbReference>
<dbReference type="GO" id="GO:0046983">
    <property type="term" value="F:protein dimerization activity"/>
    <property type="evidence" value="ECO:0007669"/>
    <property type="project" value="InterPro"/>
</dbReference>
<dbReference type="InterPro" id="IPR050482">
    <property type="entry name" value="Sensor_HK_TwoCompSys"/>
</dbReference>
<dbReference type="GO" id="GO:0000155">
    <property type="term" value="F:phosphorelay sensor kinase activity"/>
    <property type="evidence" value="ECO:0007669"/>
    <property type="project" value="InterPro"/>
</dbReference>
<evidence type="ECO:0000256" key="9">
    <source>
        <dbReference type="ARBA" id="ARBA00022679"/>
    </source>
</evidence>
<keyword evidence="20" id="KW-0472">Membrane</keyword>
<dbReference type="EMBL" id="LDJX01000003">
    <property type="protein sequence ID" value="KPM31884.1"/>
    <property type="molecule type" value="Genomic_DNA"/>
</dbReference>
<dbReference type="PANTHER" id="PTHR24421:SF10">
    <property type="entry name" value="NITRATE_NITRITE SENSOR PROTEIN NARQ"/>
    <property type="match status" value="1"/>
</dbReference>
<evidence type="ECO:0000256" key="11">
    <source>
        <dbReference type="ARBA" id="ARBA00022741"/>
    </source>
</evidence>
<evidence type="ECO:0000256" key="5">
    <source>
        <dbReference type="ARBA" id="ARBA00017322"/>
    </source>
</evidence>
<evidence type="ECO:0000256" key="15">
    <source>
        <dbReference type="ARBA" id="ARBA00023012"/>
    </source>
</evidence>
<keyword evidence="10" id="KW-0479">Metal-binding</keyword>
<dbReference type="InterPro" id="IPR004358">
    <property type="entry name" value="Sig_transdc_His_kin-like_C"/>
</dbReference>
<evidence type="ECO:0000256" key="4">
    <source>
        <dbReference type="ARBA" id="ARBA00012438"/>
    </source>
</evidence>
<keyword evidence="6" id="KW-0004">4Fe-4S</keyword>
<feature type="transmembrane region" description="Helical" evidence="20">
    <location>
        <begin position="358"/>
        <end position="376"/>
    </location>
</feature>
<feature type="coiled-coil region" evidence="19">
    <location>
        <begin position="376"/>
        <end position="404"/>
    </location>
</feature>
<dbReference type="Pfam" id="PF02518">
    <property type="entry name" value="HATPase_c"/>
    <property type="match status" value="1"/>
</dbReference>
<dbReference type="GO" id="GO:0016020">
    <property type="term" value="C:membrane"/>
    <property type="evidence" value="ECO:0007669"/>
    <property type="project" value="InterPro"/>
</dbReference>
<dbReference type="PANTHER" id="PTHR24421">
    <property type="entry name" value="NITRATE/NITRITE SENSOR PROTEIN NARX-RELATED"/>
    <property type="match status" value="1"/>
</dbReference>
<reference evidence="22 23" key="1">
    <citation type="submission" date="2015-09" db="EMBL/GenBank/DDBJ databases">
        <title>Genome sequence of the marine flavobacterium Croceitalea dokdonensis DOKDO 023 that contains proton- and sodium-pumping rhodopsins.</title>
        <authorList>
            <person name="Kwon S.-K."/>
            <person name="Lee H.K."/>
            <person name="Kwak M.-J."/>
            <person name="Kim J.F."/>
        </authorList>
    </citation>
    <scope>NUCLEOTIDE SEQUENCE [LARGE SCALE GENOMIC DNA]</scope>
    <source>
        <strain evidence="22 23">DOKDO 023</strain>
    </source>
</reference>
<accession>A0A0N8H3Y7</accession>
<feature type="domain" description="Histidine kinase" evidence="21">
    <location>
        <begin position="423"/>
        <end position="612"/>
    </location>
</feature>
<evidence type="ECO:0000256" key="18">
    <source>
        <dbReference type="ARBA" id="ARBA00030800"/>
    </source>
</evidence>
<evidence type="ECO:0000256" key="2">
    <source>
        <dbReference type="ARBA" id="ARBA00001966"/>
    </source>
</evidence>
<keyword evidence="20" id="KW-0812">Transmembrane</keyword>
<dbReference type="InterPro" id="IPR036890">
    <property type="entry name" value="HATPase_C_sf"/>
</dbReference>
<dbReference type="GO" id="GO:0005737">
    <property type="term" value="C:cytoplasm"/>
    <property type="evidence" value="ECO:0007669"/>
    <property type="project" value="UniProtKB-SubCell"/>
</dbReference>
<keyword evidence="14" id="KW-0408">Iron</keyword>
<dbReference type="SMART" id="SM00387">
    <property type="entry name" value="HATPase_c"/>
    <property type="match status" value="1"/>
</dbReference>
<dbReference type="OrthoDB" id="9760839at2"/>
<dbReference type="InterPro" id="IPR005467">
    <property type="entry name" value="His_kinase_dom"/>
</dbReference>
<comment type="function">
    <text evidence="17">Member of the two-component regulatory system NreB/NreC involved in the control of dissimilatory nitrate/nitrite reduction in response to oxygen. NreB functions as a direct oxygen sensor histidine kinase which is autophosphorylated, in the absence of oxygen, probably at the conserved histidine residue, and transfers its phosphate group probably to a conserved aspartate residue of NreC. NreB/NreC activates the expression of the nitrate (narGHJI) and nitrite (nir) reductase operons, as well as the putative nitrate transporter gene narT.</text>
</comment>
<dbReference type="CDD" id="cd16917">
    <property type="entry name" value="HATPase_UhpB-NarQ-NarX-like"/>
    <property type="match status" value="1"/>
</dbReference>
<evidence type="ECO:0000256" key="1">
    <source>
        <dbReference type="ARBA" id="ARBA00000085"/>
    </source>
</evidence>
<protein>
    <recommendedName>
        <fullName evidence="5">Oxygen sensor histidine kinase NreB</fullName>
        <ecNumber evidence="4">2.7.13.3</ecNumber>
    </recommendedName>
    <alternativeName>
        <fullName evidence="18">Nitrogen regulation protein B</fullName>
    </alternativeName>
</protein>
<dbReference type="AlphaFoldDB" id="A0A0N8H3Y7"/>